<evidence type="ECO:0000256" key="7">
    <source>
        <dbReference type="SAM" id="MobiDB-lite"/>
    </source>
</evidence>
<comment type="similarity">
    <text evidence="4">Belongs to the SIMIBI class G3E GTPase family. ZNG1 subfamily.</text>
</comment>
<accession>A0A2P7AY56</accession>
<comment type="catalytic activity">
    <reaction evidence="6">
        <text>GTP + H2O = GDP + phosphate + H(+)</text>
        <dbReference type="Rhea" id="RHEA:19669"/>
        <dbReference type="ChEBI" id="CHEBI:15377"/>
        <dbReference type="ChEBI" id="CHEBI:15378"/>
        <dbReference type="ChEBI" id="CHEBI:37565"/>
        <dbReference type="ChEBI" id="CHEBI:43474"/>
        <dbReference type="ChEBI" id="CHEBI:58189"/>
    </reaction>
    <physiologicalReaction direction="left-to-right" evidence="6">
        <dbReference type="Rhea" id="RHEA:19670"/>
    </physiologicalReaction>
</comment>
<feature type="compositionally biased region" description="Basic residues" evidence="7">
    <location>
        <begin position="238"/>
        <end position="256"/>
    </location>
</feature>
<keyword evidence="1" id="KW-0547">Nucleotide-binding</keyword>
<keyword evidence="10" id="KW-1185">Reference proteome</keyword>
<keyword evidence="2" id="KW-0378">Hydrolase</keyword>
<evidence type="ECO:0000313" key="10">
    <source>
        <dbReference type="Proteomes" id="UP000241764"/>
    </source>
</evidence>
<dbReference type="SMART" id="SM00833">
    <property type="entry name" value="CobW_C"/>
    <property type="match status" value="1"/>
</dbReference>
<dbReference type="InterPro" id="IPR051316">
    <property type="entry name" value="Zinc-reg_GTPase_activator"/>
</dbReference>
<feature type="region of interest" description="Disordered" evidence="7">
    <location>
        <begin position="231"/>
        <end position="258"/>
    </location>
</feature>
<dbReference type="AlphaFoldDB" id="A0A2P7AY56"/>
<dbReference type="Proteomes" id="UP000241764">
    <property type="component" value="Unassembled WGS sequence"/>
</dbReference>
<dbReference type="InterPro" id="IPR011629">
    <property type="entry name" value="CobW-like_C"/>
</dbReference>
<evidence type="ECO:0000256" key="5">
    <source>
        <dbReference type="ARBA" id="ARBA00045658"/>
    </source>
</evidence>
<evidence type="ECO:0000256" key="2">
    <source>
        <dbReference type="ARBA" id="ARBA00022801"/>
    </source>
</evidence>
<dbReference type="SUPFAM" id="SSF52540">
    <property type="entry name" value="P-loop containing nucleoside triphosphate hydrolases"/>
    <property type="match status" value="1"/>
</dbReference>
<name>A0A2P7AY56_9HYPH</name>
<comment type="caution">
    <text evidence="9">The sequence shown here is derived from an EMBL/GenBank/DDBJ whole genome shotgun (WGS) entry which is preliminary data.</text>
</comment>
<dbReference type="RefSeq" id="WP_106666970.1">
    <property type="nucleotide sequence ID" value="NZ_PGGM01000016.1"/>
</dbReference>
<organism evidence="9 10">
    <name type="scientific">Phyllobacterium sophorae</name>
    <dbReference type="NCBI Taxonomy" id="1520277"/>
    <lineage>
        <taxon>Bacteria</taxon>
        <taxon>Pseudomonadati</taxon>
        <taxon>Pseudomonadota</taxon>
        <taxon>Alphaproteobacteria</taxon>
        <taxon>Hyphomicrobiales</taxon>
        <taxon>Phyllobacteriaceae</taxon>
        <taxon>Phyllobacterium</taxon>
    </lineage>
</organism>
<dbReference type="EMBL" id="PGGM01000016">
    <property type="protein sequence ID" value="PSH59142.1"/>
    <property type="molecule type" value="Genomic_DNA"/>
</dbReference>
<evidence type="ECO:0000313" key="9">
    <source>
        <dbReference type="EMBL" id="PSH59142.1"/>
    </source>
</evidence>
<dbReference type="InterPro" id="IPR027417">
    <property type="entry name" value="P-loop_NTPase"/>
</dbReference>
<evidence type="ECO:0000259" key="8">
    <source>
        <dbReference type="SMART" id="SM00833"/>
    </source>
</evidence>
<evidence type="ECO:0000256" key="1">
    <source>
        <dbReference type="ARBA" id="ARBA00022741"/>
    </source>
</evidence>
<sequence>MVDAPIPVSVLTGFLGSGKTTLLNRLLKDPALADTAVIINEFGDVGIDHLLVEKASEGIIELSDGCLCCTVRGELVDTLADLIDRLQTGKLQRLKRVIIETTGLADPAPVLHAIMGHPVLIQAFRVDGVITTVDAINGMATLDGHEESVKQAAVADRIVITKTDLPGAKQGLPALRARLSALNPGADLVDVDDRRTGYAALFECGVYNPETKTVDVRRWLRAEAYRDREHERGDIDHHHHAHDHDHRHHGHHHHDVNRHDASIRSFSLKHDAPVPLSSFDMFLDLLRSAHGEKLLRVKGIVQLADDPERPLVIHGVQQIFHPPARLAAWPNGIRETRLVMIVKDLPESYVTQLFNAFLGQQPQIDTPDRTALFHNPLAISGVKLG</sequence>
<reference evidence="10" key="1">
    <citation type="submission" date="2017-11" db="EMBL/GenBank/DDBJ databases">
        <authorList>
            <person name="Kuznetsova I."/>
            <person name="Sazanova A."/>
            <person name="Chirak E."/>
            <person name="Safronova V."/>
            <person name="Willems A."/>
        </authorList>
    </citation>
    <scope>NUCLEOTIDE SEQUENCE [LARGE SCALE GENOMIC DNA]</scope>
    <source>
        <strain evidence="10">CCBAU 03422</strain>
    </source>
</reference>
<dbReference type="InterPro" id="IPR036627">
    <property type="entry name" value="CobW-likC_sf"/>
</dbReference>
<dbReference type="GO" id="GO:0000166">
    <property type="term" value="F:nucleotide binding"/>
    <property type="evidence" value="ECO:0007669"/>
    <property type="project" value="UniProtKB-KW"/>
</dbReference>
<comment type="function">
    <text evidence="5">Zinc chaperone that directly transfers zinc cofactor to target proteins, thereby activating them. Zinc is transferred from the CXCC motif in the GTPase domain to the zinc binding site in target proteins in a process requiring GTP hydrolysis.</text>
</comment>
<dbReference type="CDD" id="cd03112">
    <property type="entry name" value="CobW-like"/>
    <property type="match status" value="1"/>
</dbReference>
<evidence type="ECO:0000256" key="4">
    <source>
        <dbReference type="ARBA" id="ARBA00034320"/>
    </source>
</evidence>
<evidence type="ECO:0000256" key="6">
    <source>
        <dbReference type="ARBA" id="ARBA00049117"/>
    </source>
</evidence>
<keyword evidence="3" id="KW-0143">Chaperone</keyword>
<evidence type="ECO:0000256" key="3">
    <source>
        <dbReference type="ARBA" id="ARBA00023186"/>
    </source>
</evidence>
<gene>
    <name evidence="9" type="ORF">CU103_26220</name>
</gene>
<dbReference type="Pfam" id="PF07683">
    <property type="entry name" value="CobW_C"/>
    <property type="match status" value="1"/>
</dbReference>
<dbReference type="InterPro" id="IPR003495">
    <property type="entry name" value="CobW/HypB/UreG_nucleotide-bd"/>
</dbReference>
<dbReference type="OrthoDB" id="9808822at2"/>
<protein>
    <submittedName>
        <fullName evidence="9">GTP-binding protein</fullName>
    </submittedName>
</protein>
<dbReference type="GO" id="GO:0016787">
    <property type="term" value="F:hydrolase activity"/>
    <property type="evidence" value="ECO:0007669"/>
    <property type="project" value="UniProtKB-KW"/>
</dbReference>
<feature type="domain" description="CobW C-terminal" evidence="8">
    <location>
        <begin position="263"/>
        <end position="358"/>
    </location>
</feature>
<dbReference type="PANTHER" id="PTHR13748">
    <property type="entry name" value="COBW-RELATED"/>
    <property type="match status" value="1"/>
</dbReference>
<dbReference type="Pfam" id="PF02492">
    <property type="entry name" value="cobW"/>
    <property type="match status" value="1"/>
</dbReference>
<dbReference type="Gene3D" id="3.30.1220.10">
    <property type="entry name" value="CobW-like, C-terminal domain"/>
    <property type="match status" value="1"/>
</dbReference>
<proteinExistence type="inferred from homology"/>
<dbReference type="SUPFAM" id="SSF90002">
    <property type="entry name" value="Hypothetical protein YjiA, C-terminal domain"/>
    <property type="match status" value="1"/>
</dbReference>
<dbReference type="Gene3D" id="3.40.50.300">
    <property type="entry name" value="P-loop containing nucleotide triphosphate hydrolases"/>
    <property type="match status" value="1"/>
</dbReference>